<keyword evidence="2" id="KW-0472">Membrane</keyword>
<dbReference type="SMART" id="SM00460">
    <property type="entry name" value="TGc"/>
    <property type="match status" value="1"/>
</dbReference>
<proteinExistence type="predicted"/>
<feature type="transmembrane region" description="Helical" evidence="2">
    <location>
        <begin position="226"/>
        <end position="245"/>
    </location>
</feature>
<organism evidence="4 5">
    <name type="scientific">Nocardioides faecalis</name>
    <dbReference type="NCBI Taxonomy" id="2803858"/>
    <lineage>
        <taxon>Bacteria</taxon>
        <taxon>Bacillati</taxon>
        <taxon>Actinomycetota</taxon>
        <taxon>Actinomycetes</taxon>
        <taxon>Propionibacteriales</taxon>
        <taxon>Nocardioidaceae</taxon>
        <taxon>Nocardioides</taxon>
    </lineage>
</organism>
<dbReference type="RefSeq" id="WP_205292643.1">
    <property type="nucleotide sequence ID" value="NZ_JAERTX010000016.1"/>
</dbReference>
<evidence type="ECO:0000313" key="4">
    <source>
        <dbReference type="EMBL" id="MBM9461321.1"/>
    </source>
</evidence>
<dbReference type="InterPro" id="IPR021878">
    <property type="entry name" value="TgpA_N"/>
</dbReference>
<dbReference type="PANTHER" id="PTHR42736:SF1">
    <property type="entry name" value="PROTEIN-GLUTAMINE GAMMA-GLUTAMYLTRANSFERASE"/>
    <property type="match status" value="1"/>
</dbReference>
<evidence type="ECO:0000259" key="3">
    <source>
        <dbReference type="SMART" id="SM00460"/>
    </source>
</evidence>
<feature type="transmembrane region" description="Helical" evidence="2">
    <location>
        <begin position="621"/>
        <end position="644"/>
    </location>
</feature>
<name>A0A939BWR3_9ACTN</name>
<dbReference type="EMBL" id="JAERTX010000016">
    <property type="protein sequence ID" value="MBM9461321.1"/>
    <property type="molecule type" value="Genomic_DNA"/>
</dbReference>
<feature type="transmembrane region" description="Helical" evidence="2">
    <location>
        <begin position="122"/>
        <end position="140"/>
    </location>
</feature>
<evidence type="ECO:0000256" key="1">
    <source>
        <dbReference type="SAM" id="MobiDB-lite"/>
    </source>
</evidence>
<evidence type="ECO:0000313" key="5">
    <source>
        <dbReference type="Proteomes" id="UP000663791"/>
    </source>
</evidence>
<comment type="caution">
    <text evidence="4">The sequence shown here is derived from an EMBL/GenBank/DDBJ whole genome shotgun (WGS) entry which is preliminary data.</text>
</comment>
<feature type="region of interest" description="Disordered" evidence="1">
    <location>
        <begin position="567"/>
        <end position="613"/>
    </location>
</feature>
<dbReference type="Pfam" id="PF11992">
    <property type="entry name" value="TgpA_N"/>
    <property type="match status" value="1"/>
</dbReference>
<accession>A0A939BWR3</accession>
<dbReference type="InterPro" id="IPR002931">
    <property type="entry name" value="Transglutaminase-like"/>
</dbReference>
<reference evidence="4" key="1">
    <citation type="submission" date="2021-01" db="EMBL/GenBank/DDBJ databases">
        <title>Novel species in genus Nocardioides.</title>
        <authorList>
            <person name="Zhang G."/>
        </authorList>
    </citation>
    <scope>NUCLEOTIDE SEQUENCE</scope>
    <source>
        <strain evidence="4">Zg-536</strain>
    </source>
</reference>
<dbReference type="SUPFAM" id="SSF54001">
    <property type="entry name" value="Cysteine proteinases"/>
    <property type="match status" value="1"/>
</dbReference>
<sequence>MRAPALGVGATLGIPALAAATTWVTLTAWRDFVAQPSSYLDGLAVVAVVVAGLGTLLRWRGAPRAVTVLAQAVAVAALVCYQVTGSPVFVGAPGAELWGSLEVAVDSARTFAAPIGPGAPPVWPLLLVSGAGFLLLVDVVAATLRRVPGAGLVLLAVYAVPSGLLEDGPGAAPFAVAALGFLLMLHLDSREGLRRWGRGVGPSGDDVRWVRTNPVLDAARAGAGRIGVGATVLALAVPAFIPTLGVDLLDLGNRSGDGDIRIRKPVADMRRDLERDVDIPMLTVETDDPSPSYLRISVLHRFTGQEWSSGDRDVAREDKADGELPAPAGMTTAVPRRSYAYEVRVTEDFDSTWLPTQFPAAAVTAEGDWRFDPDTMDFLAADDGDTRDLTYRMIGLEPRYGTDGRFFRDAATGAVPDDMLELPDSLPEMVRALAREVTDEATNDYERALLLQRWFRRDGGFVYDLRRAPDGTGNNTLEAFLSEDGRVGYCEQYASAMAVMARTLGIPARVAVGFLEPDRISPTTWEYSSHDLHAWPELYFAGAGWVRFEPTPAGRVDAVPAYSRVAVGGDADSDDPAAGPGGAQPSESAPTAAPSVTPSTAPREAASGVDDGPAGASGRTILVLLAALAGAVIVAGASLGPRALRRRQRQRRLDDGPEQVWAELRATAADLRLDWPEGRSPAAVGEALGAHLTDHGGEDATSALARIVAEVERGRYARPGSVSTLERTTLREDAGTVTAALEASAGKAARRRATWAPLSVWSGGREPRR</sequence>
<dbReference type="InterPro" id="IPR052901">
    <property type="entry name" value="Bact_TGase-like"/>
</dbReference>
<dbReference type="Proteomes" id="UP000663791">
    <property type="component" value="Unassembled WGS sequence"/>
</dbReference>
<dbReference type="Gene3D" id="3.10.620.30">
    <property type="match status" value="1"/>
</dbReference>
<feature type="transmembrane region" description="Helical" evidence="2">
    <location>
        <begin position="42"/>
        <end position="59"/>
    </location>
</feature>
<protein>
    <recommendedName>
        <fullName evidence="3">Transglutaminase-like domain-containing protein</fullName>
    </recommendedName>
</protein>
<feature type="domain" description="Transglutaminase-like" evidence="3">
    <location>
        <begin position="482"/>
        <end position="552"/>
    </location>
</feature>
<dbReference type="InterPro" id="IPR038765">
    <property type="entry name" value="Papain-like_cys_pep_sf"/>
</dbReference>
<gene>
    <name evidence="4" type="ORF">JK386_15575</name>
</gene>
<keyword evidence="2" id="KW-0812">Transmembrane</keyword>
<feature type="transmembrane region" description="Helical" evidence="2">
    <location>
        <begin position="171"/>
        <end position="188"/>
    </location>
</feature>
<dbReference type="AlphaFoldDB" id="A0A939BWR3"/>
<keyword evidence="2" id="KW-1133">Transmembrane helix</keyword>
<dbReference type="PANTHER" id="PTHR42736">
    <property type="entry name" value="PROTEIN-GLUTAMINE GAMMA-GLUTAMYLTRANSFERASE"/>
    <property type="match status" value="1"/>
</dbReference>
<dbReference type="Pfam" id="PF01841">
    <property type="entry name" value="Transglut_core"/>
    <property type="match status" value="1"/>
</dbReference>
<feature type="transmembrane region" description="Helical" evidence="2">
    <location>
        <begin position="66"/>
        <end position="84"/>
    </location>
</feature>
<feature type="transmembrane region" description="Helical" evidence="2">
    <location>
        <begin position="147"/>
        <end position="165"/>
    </location>
</feature>
<keyword evidence="5" id="KW-1185">Reference proteome</keyword>
<evidence type="ECO:0000256" key="2">
    <source>
        <dbReference type="SAM" id="Phobius"/>
    </source>
</evidence>